<evidence type="ECO:0008006" key="3">
    <source>
        <dbReference type="Google" id="ProtNLM"/>
    </source>
</evidence>
<evidence type="ECO:0000313" key="1">
    <source>
        <dbReference type="EMBL" id="AGT07642.1"/>
    </source>
</evidence>
<proteinExistence type="predicted"/>
<reference evidence="1 2" key="1">
    <citation type="journal article" date="2014" name="BMC Genomics">
        <title>Architecture and functions of a multipartite genome of the methylotrophic bacterium Paracoccus aminophilus JCM 7686, containing primary and secondary chromids.</title>
        <authorList>
            <person name="Dziewit L."/>
            <person name="Czarnecki J."/>
            <person name="Wibberg D."/>
            <person name="Radlinska M."/>
            <person name="Mrozek P."/>
            <person name="Szymczak M."/>
            <person name="Schluter A."/>
            <person name="Puhler A."/>
            <person name="Bartosik D."/>
        </authorList>
    </citation>
    <scope>NUCLEOTIDE SEQUENCE [LARGE SCALE GENOMIC DNA]</scope>
    <source>
        <strain evidence="1">JCM 7686</strain>
    </source>
</reference>
<dbReference type="STRING" id="1367847.JCM7686_0533"/>
<dbReference type="eggNOG" id="COG5659">
    <property type="taxonomic scope" value="Bacteria"/>
</dbReference>
<dbReference type="HOGENOM" id="CLU_871384_0_0_5"/>
<dbReference type="OrthoDB" id="7862799at2"/>
<name>S5XRE6_PARAH</name>
<keyword evidence="2" id="KW-1185">Reference proteome</keyword>
<evidence type="ECO:0000313" key="2">
    <source>
        <dbReference type="Proteomes" id="UP000015480"/>
    </source>
</evidence>
<dbReference type="KEGG" id="pami:JCM7686_0533"/>
<organism evidence="1 2">
    <name type="scientific">Paracoccus aminophilus JCM 7686</name>
    <dbReference type="NCBI Taxonomy" id="1367847"/>
    <lineage>
        <taxon>Bacteria</taxon>
        <taxon>Pseudomonadati</taxon>
        <taxon>Pseudomonadota</taxon>
        <taxon>Alphaproteobacteria</taxon>
        <taxon>Rhodobacterales</taxon>
        <taxon>Paracoccaceae</taxon>
        <taxon>Paracoccus</taxon>
    </lineage>
</organism>
<gene>
    <name evidence="1" type="ORF">JCM7686_0533</name>
</gene>
<dbReference type="Proteomes" id="UP000015480">
    <property type="component" value="Chromosome"/>
</dbReference>
<dbReference type="AlphaFoldDB" id="S5XRE6"/>
<protein>
    <recommendedName>
        <fullName evidence="3">SIR2-like domain-containing protein</fullName>
    </recommendedName>
</protein>
<dbReference type="RefSeq" id="WP_020949281.1">
    <property type="nucleotide sequence ID" value="NC_022041.1"/>
</dbReference>
<dbReference type="EMBL" id="CP006650">
    <property type="protein sequence ID" value="AGT07642.1"/>
    <property type="molecule type" value="Genomic_DNA"/>
</dbReference>
<sequence length="332" mass="38159">MKKVIVFGNGLGRAIDNDFYSLTRVLRQSWADDDVVSREYKRLISNCLNNGVFECDEPPAPTKEDELSDLQRVIDACDTILQFEAEDGEEDVGWLTDYGRKFPAAIRRYFHHAASQFHDPDRRLPEEFAKSLRAWVIRDRPTVATLNYDDLLYECFTETRVFKEHMLRDGFLGGKFDIERHEKLYNPKTEGWFLHLHGSPLFVNRQNAACKITRAKLAEYRGESSVHLVLTNADAKPGVIFGSEILRAYWLKFEALVQRAEEITLFGYGGGDLHLNSLLARTGPQQTIRVICRAGARDDEACRAEWVERLTPKPAKLIDVIPCENVLMFNEW</sequence>
<accession>S5XRE6</accession>